<keyword evidence="3" id="KW-1185">Reference proteome</keyword>
<evidence type="ECO:0000259" key="1">
    <source>
        <dbReference type="SMART" id="SM00481"/>
    </source>
</evidence>
<dbReference type="Proteomes" id="UP001239909">
    <property type="component" value="Unassembled WGS sequence"/>
</dbReference>
<protein>
    <submittedName>
        <fullName evidence="2">CehA/McbA family metallohydrolase</fullName>
    </submittedName>
</protein>
<dbReference type="InterPro" id="IPR003141">
    <property type="entry name" value="Pol/His_phosphatase_N"/>
</dbReference>
<dbReference type="PANTHER" id="PTHR42924">
    <property type="entry name" value="EXONUCLEASE"/>
    <property type="match status" value="1"/>
</dbReference>
<dbReference type="SUPFAM" id="SSF89550">
    <property type="entry name" value="PHP domain-like"/>
    <property type="match status" value="1"/>
</dbReference>
<dbReference type="PANTHER" id="PTHR42924:SF11">
    <property type="entry name" value="POLYMERASE_HISTIDINOL PHOSPHATASE N-TERMINAL DOMAIN-CONTAINING PROTEIN"/>
    <property type="match status" value="1"/>
</dbReference>
<reference evidence="2 3" key="1">
    <citation type="submission" date="2023-04" db="EMBL/GenBank/DDBJ databases">
        <title>Marinoamorphus aggregata gen. nov., sp. Nov., isolate from tissue of brittle star Ophioplocus japonicus.</title>
        <authorList>
            <person name="Kawano K."/>
            <person name="Sawayama S."/>
            <person name="Nakagawa S."/>
        </authorList>
    </citation>
    <scope>NUCLEOTIDE SEQUENCE [LARGE SCALE GENOMIC DNA]</scope>
    <source>
        <strain evidence="2 3">NKW23</strain>
    </source>
</reference>
<dbReference type="RefSeq" id="WP_285672391.1">
    <property type="nucleotide sequence ID" value="NZ_BSYI01000021.1"/>
</dbReference>
<dbReference type="NCBIfam" id="NF038032">
    <property type="entry name" value="CehA_McbA_metalo"/>
    <property type="match status" value="1"/>
</dbReference>
<gene>
    <name evidence="2" type="ORF">LNKW23_28130</name>
</gene>
<name>A0ABQ6LMS4_9RHOB</name>
<proteinExistence type="predicted"/>
<comment type="caution">
    <text evidence="2">The sequence shown here is derived from an EMBL/GenBank/DDBJ whole genome shotgun (WGS) entry which is preliminary data.</text>
</comment>
<dbReference type="EMBL" id="BSYI01000021">
    <property type="protein sequence ID" value="GMG83600.1"/>
    <property type="molecule type" value="Genomic_DNA"/>
</dbReference>
<dbReference type="InterPro" id="IPR016195">
    <property type="entry name" value="Pol/histidinol_Pase-like"/>
</dbReference>
<evidence type="ECO:0000313" key="2">
    <source>
        <dbReference type="EMBL" id="GMG83600.1"/>
    </source>
</evidence>
<evidence type="ECO:0000313" key="3">
    <source>
        <dbReference type="Proteomes" id="UP001239909"/>
    </source>
</evidence>
<feature type="domain" description="Polymerase/histidinol phosphatase N-terminal" evidence="1">
    <location>
        <begin position="15"/>
        <end position="82"/>
    </location>
</feature>
<dbReference type="InterPro" id="IPR052018">
    <property type="entry name" value="PHP_domain"/>
</dbReference>
<dbReference type="Gene3D" id="3.20.20.140">
    <property type="entry name" value="Metal-dependent hydrolases"/>
    <property type="match status" value="1"/>
</dbReference>
<sequence>MQQLAFASPGNFFRGNLHTHSTRSDGGLEPAEVCRRYAAEGYDFLCLSDHFLGTFDYPITDTRDFRTNRFTTLAGAEIHSGALGNGELWHILAVGLPADFAPPEAPGFRAVAGQESGADLAARARAAGAFVAIAHPQWYGLTLADARAIEAAHAVEIYNHGCQVECDRGDGTAILDLLLADGRRLSGCASDDAHFRGLDPDHFGGWVMVKAEANEPEALLEALKAGAYYSSQGPELREVAVEGDSIRVASSPVAHLMAVGQHSASRVVHGRALTVAELPLAPFRAGGWFRVVAMDSVGRRAWSNPVWLD</sequence>
<dbReference type="SMART" id="SM00481">
    <property type="entry name" value="POLIIIAc"/>
    <property type="match status" value="1"/>
</dbReference>
<organism evidence="2 3">
    <name type="scientific">Paralimibaculum aggregatum</name>
    <dbReference type="NCBI Taxonomy" id="3036245"/>
    <lineage>
        <taxon>Bacteria</taxon>
        <taxon>Pseudomonadati</taxon>
        <taxon>Pseudomonadota</taxon>
        <taxon>Alphaproteobacteria</taxon>
        <taxon>Rhodobacterales</taxon>
        <taxon>Paracoccaceae</taxon>
        <taxon>Paralimibaculum</taxon>
    </lineage>
</organism>
<accession>A0ABQ6LMS4</accession>